<sequence>MQFIWKYLKNYKKPLVAAIILAIINQVFSLLDPQIFRMIVDNYINKFASIPKGDFIRGVLLLLLASVGVALVSRIAKNFQDYYVNYITQKLGTAMYARGVSHSFSLPYRVFEDRRSGEILLKLQKARADSQDLVTGLINVAFLSLIGIMFVLVYAFSVHPLVGLLYFSIIPVLGTATFYISRSIKTAQSRIVAESASLAGSTTETLRNVELVKSLGLENQEINRLNKVNEDILQLELKKIILIRKFSFIQGTLINALRSALLFLMVWLIYEKAITLGEFFSLFVYSFFVFNPLAELGNVATKYQEARASVEQLEEILHEKPEAKPKNAQIINKLKNVEFKNVSFAYQSGANVLSKVNLEARSGETIALVGPSGSGKSTTIKLLAGLYQPTEGQILFDEISADQIDFELFRQKIGLVAQETQLFAGSIRDNLLFIRPGASDDQMIEALKAAEALPIIERGNYGLDTKIGEGGLKISGGERQRLAIARALLRDPDLLIFDEATSSLDSITEKSITDTIKEIEKIRPNLIRILVAHRLSTISHADRIYVFEKGKIVEEGSHTKLLESHGLYHALWREQQGEN</sequence>
<dbReference type="PROSITE" id="PS50893">
    <property type="entry name" value="ABC_TRANSPORTER_2"/>
    <property type="match status" value="1"/>
</dbReference>
<dbReference type="InterPro" id="IPR036640">
    <property type="entry name" value="ABC1_TM_sf"/>
</dbReference>
<feature type="transmembrane region" description="Helical" evidence="9">
    <location>
        <begin position="55"/>
        <end position="73"/>
    </location>
</feature>
<dbReference type="AlphaFoldDB" id="A0A0G0LR92"/>
<evidence type="ECO:0000259" key="11">
    <source>
        <dbReference type="PROSITE" id="PS50929"/>
    </source>
</evidence>
<keyword evidence="3" id="KW-1003">Cell membrane</keyword>
<dbReference type="PANTHER" id="PTHR43394">
    <property type="entry name" value="ATP-DEPENDENT PERMEASE MDL1, MITOCHONDRIAL"/>
    <property type="match status" value="1"/>
</dbReference>
<dbReference type="Gene3D" id="3.40.50.300">
    <property type="entry name" value="P-loop containing nucleotide triphosphate hydrolases"/>
    <property type="match status" value="1"/>
</dbReference>
<keyword evidence="2" id="KW-0813">Transport</keyword>
<dbReference type="GO" id="GO:0016887">
    <property type="term" value="F:ATP hydrolysis activity"/>
    <property type="evidence" value="ECO:0007669"/>
    <property type="project" value="InterPro"/>
</dbReference>
<dbReference type="GO" id="GO:0015421">
    <property type="term" value="F:ABC-type oligopeptide transporter activity"/>
    <property type="evidence" value="ECO:0007669"/>
    <property type="project" value="TreeGrafter"/>
</dbReference>
<comment type="caution">
    <text evidence="12">The sequence shown here is derived from an EMBL/GenBank/DDBJ whole genome shotgun (WGS) entry which is preliminary data.</text>
</comment>
<evidence type="ECO:0000256" key="1">
    <source>
        <dbReference type="ARBA" id="ARBA00004651"/>
    </source>
</evidence>
<evidence type="ECO:0000259" key="10">
    <source>
        <dbReference type="PROSITE" id="PS50893"/>
    </source>
</evidence>
<evidence type="ECO:0000313" key="12">
    <source>
        <dbReference type="EMBL" id="KKQ90510.1"/>
    </source>
</evidence>
<keyword evidence="6" id="KW-0067">ATP-binding</keyword>
<dbReference type="CDD" id="cd07346">
    <property type="entry name" value="ABC_6TM_exporters"/>
    <property type="match status" value="1"/>
</dbReference>
<dbReference type="SMART" id="SM00382">
    <property type="entry name" value="AAA"/>
    <property type="match status" value="1"/>
</dbReference>
<dbReference type="Gene3D" id="1.20.1560.10">
    <property type="entry name" value="ABC transporter type 1, transmembrane domain"/>
    <property type="match status" value="1"/>
</dbReference>
<dbReference type="PATRIC" id="fig|1618334.3.peg.58"/>
<dbReference type="InterPro" id="IPR003439">
    <property type="entry name" value="ABC_transporter-like_ATP-bd"/>
</dbReference>
<evidence type="ECO:0000256" key="3">
    <source>
        <dbReference type="ARBA" id="ARBA00022475"/>
    </source>
</evidence>
<dbReference type="InterPro" id="IPR027417">
    <property type="entry name" value="P-loop_NTPase"/>
</dbReference>
<dbReference type="EMBL" id="LBVO01000004">
    <property type="protein sequence ID" value="KKQ90510.1"/>
    <property type="molecule type" value="Genomic_DNA"/>
</dbReference>
<proteinExistence type="predicted"/>
<feature type="domain" description="ABC transmembrane type-1" evidence="11">
    <location>
        <begin position="16"/>
        <end position="305"/>
    </location>
</feature>
<comment type="subcellular location">
    <subcellularLocation>
        <location evidence="1">Cell membrane</location>
        <topology evidence="1">Multi-pass membrane protein</topology>
    </subcellularLocation>
</comment>
<dbReference type="PANTHER" id="PTHR43394:SF1">
    <property type="entry name" value="ATP-BINDING CASSETTE SUB-FAMILY B MEMBER 10, MITOCHONDRIAL"/>
    <property type="match status" value="1"/>
</dbReference>
<evidence type="ECO:0000256" key="2">
    <source>
        <dbReference type="ARBA" id="ARBA00022448"/>
    </source>
</evidence>
<dbReference type="FunFam" id="3.40.50.300:FF:000299">
    <property type="entry name" value="ABC transporter ATP-binding protein/permease"/>
    <property type="match status" value="1"/>
</dbReference>
<evidence type="ECO:0000256" key="5">
    <source>
        <dbReference type="ARBA" id="ARBA00022741"/>
    </source>
</evidence>
<keyword evidence="7 9" id="KW-1133">Transmembrane helix</keyword>
<accession>A0A0G0LR92</accession>
<dbReference type="PROSITE" id="PS50929">
    <property type="entry name" value="ABC_TM1F"/>
    <property type="match status" value="1"/>
</dbReference>
<feature type="transmembrane region" description="Helical" evidence="9">
    <location>
        <begin position="133"/>
        <end position="155"/>
    </location>
</feature>
<feature type="transmembrane region" description="Helical" evidence="9">
    <location>
        <begin position="248"/>
        <end position="270"/>
    </location>
</feature>
<dbReference type="SUPFAM" id="SSF90123">
    <property type="entry name" value="ABC transporter transmembrane region"/>
    <property type="match status" value="1"/>
</dbReference>
<feature type="transmembrane region" description="Helical" evidence="9">
    <location>
        <begin position="161"/>
        <end position="180"/>
    </location>
</feature>
<evidence type="ECO:0000256" key="4">
    <source>
        <dbReference type="ARBA" id="ARBA00022692"/>
    </source>
</evidence>
<dbReference type="SUPFAM" id="SSF52540">
    <property type="entry name" value="P-loop containing nucleoside triphosphate hydrolases"/>
    <property type="match status" value="1"/>
</dbReference>
<dbReference type="PROSITE" id="PS00211">
    <property type="entry name" value="ABC_TRANSPORTER_1"/>
    <property type="match status" value="1"/>
</dbReference>
<evidence type="ECO:0000256" key="7">
    <source>
        <dbReference type="ARBA" id="ARBA00022989"/>
    </source>
</evidence>
<gene>
    <name evidence="12" type="ORF">UT11_C0004G0012</name>
</gene>
<keyword evidence="8 9" id="KW-0472">Membrane</keyword>
<name>A0A0G0LR92_9BACT</name>
<keyword evidence="5" id="KW-0547">Nucleotide-binding</keyword>
<dbReference type="InterPro" id="IPR039421">
    <property type="entry name" value="Type_1_exporter"/>
</dbReference>
<dbReference type="GO" id="GO:0005524">
    <property type="term" value="F:ATP binding"/>
    <property type="evidence" value="ECO:0007669"/>
    <property type="project" value="UniProtKB-KW"/>
</dbReference>
<evidence type="ECO:0000256" key="6">
    <source>
        <dbReference type="ARBA" id="ARBA00022840"/>
    </source>
</evidence>
<dbReference type="InterPro" id="IPR011527">
    <property type="entry name" value="ABC1_TM_dom"/>
</dbReference>
<evidence type="ECO:0000313" key="13">
    <source>
        <dbReference type="Proteomes" id="UP000033934"/>
    </source>
</evidence>
<organism evidence="12 13">
    <name type="scientific">Berkelbacteria bacterium GW2011_GWA2_38_9</name>
    <dbReference type="NCBI Taxonomy" id="1618334"/>
    <lineage>
        <taxon>Bacteria</taxon>
        <taxon>Candidatus Berkelbacteria</taxon>
    </lineage>
</organism>
<keyword evidence="4 9" id="KW-0812">Transmembrane</keyword>
<feature type="domain" description="ABC transporter" evidence="10">
    <location>
        <begin position="337"/>
        <end position="574"/>
    </location>
</feature>
<dbReference type="Proteomes" id="UP000033934">
    <property type="component" value="Unassembled WGS sequence"/>
</dbReference>
<protein>
    <submittedName>
        <fullName evidence="12">ABC transporter related protein</fullName>
    </submittedName>
</protein>
<dbReference type="InterPro" id="IPR017871">
    <property type="entry name" value="ABC_transporter-like_CS"/>
</dbReference>
<dbReference type="Pfam" id="PF00005">
    <property type="entry name" value="ABC_tran"/>
    <property type="match status" value="1"/>
</dbReference>
<evidence type="ECO:0000256" key="9">
    <source>
        <dbReference type="SAM" id="Phobius"/>
    </source>
</evidence>
<dbReference type="GO" id="GO:0005886">
    <property type="term" value="C:plasma membrane"/>
    <property type="evidence" value="ECO:0007669"/>
    <property type="project" value="UniProtKB-SubCell"/>
</dbReference>
<reference evidence="12 13" key="1">
    <citation type="journal article" date="2015" name="Nature">
        <title>rRNA introns, odd ribosomes, and small enigmatic genomes across a large radiation of phyla.</title>
        <authorList>
            <person name="Brown C.T."/>
            <person name="Hug L.A."/>
            <person name="Thomas B.C."/>
            <person name="Sharon I."/>
            <person name="Castelle C.J."/>
            <person name="Singh A."/>
            <person name="Wilkins M.J."/>
            <person name="Williams K.H."/>
            <person name="Banfield J.F."/>
        </authorList>
    </citation>
    <scope>NUCLEOTIDE SEQUENCE [LARGE SCALE GENOMIC DNA]</scope>
</reference>
<dbReference type="InterPro" id="IPR003593">
    <property type="entry name" value="AAA+_ATPase"/>
</dbReference>
<dbReference type="Pfam" id="PF00664">
    <property type="entry name" value="ABC_membrane"/>
    <property type="match status" value="1"/>
</dbReference>
<evidence type="ECO:0000256" key="8">
    <source>
        <dbReference type="ARBA" id="ARBA00023136"/>
    </source>
</evidence>